<evidence type="ECO:0000256" key="1">
    <source>
        <dbReference type="SAM" id="MobiDB-lite"/>
    </source>
</evidence>
<gene>
    <name evidence="2" type="ORF">GCM10007977_069010</name>
</gene>
<comment type="caution">
    <text evidence="2">The sequence shown here is derived from an EMBL/GenBank/DDBJ whole genome shotgun (WGS) entry which is preliminary data.</text>
</comment>
<keyword evidence="3" id="KW-1185">Reference proteome</keyword>
<reference evidence="2" key="1">
    <citation type="journal article" date="2014" name="Int. J. Syst. Evol. Microbiol.">
        <title>Complete genome sequence of Corynebacterium casei LMG S-19264T (=DSM 44701T), isolated from a smear-ripened cheese.</title>
        <authorList>
            <consortium name="US DOE Joint Genome Institute (JGI-PGF)"/>
            <person name="Walter F."/>
            <person name="Albersmeier A."/>
            <person name="Kalinowski J."/>
            <person name="Ruckert C."/>
        </authorList>
    </citation>
    <scope>NUCLEOTIDE SEQUENCE</scope>
    <source>
        <strain evidence="2">JCM 19831</strain>
    </source>
</reference>
<accession>A0A917X2Q4</accession>
<feature type="region of interest" description="Disordered" evidence="1">
    <location>
        <begin position="1"/>
        <end position="28"/>
    </location>
</feature>
<proteinExistence type="predicted"/>
<sequence>MRPRRPPRSARACTASPPTPARTNGPRWCWDPTNGNASLSFREAGLPYDREACRALL</sequence>
<dbReference type="AlphaFoldDB" id="A0A917X2Q4"/>
<evidence type="ECO:0000313" key="2">
    <source>
        <dbReference type="EMBL" id="GGM57563.1"/>
    </source>
</evidence>
<protein>
    <submittedName>
        <fullName evidence="2">Uncharacterized protein</fullName>
    </submittedName>
</protein>
<reference evidence="2" key="2">
    <citation type="submission" date="2020-09" db="EMBL/GenBank/DDBJ databases">
        <authorList>
            <person name="Sun Q."/>
            <person name="Ohkuma M."/>
        </authorList>
    </citation>
    <scope>NUCLEOTIDE SEQUENCE</scope>
    <source>
        <strain evidence="2">JCM 19831</strain>
    </source>
</reference>
<evidence type="ECO:0000313" key="3">
    <source>
        <dbReference type="Proteomes" id="UP000642070"/>
    </source>
</evidence>
<organism evidence="2 3">
    <name type="scientific">Dactylosporangium sucinum</name>
    <dbReference type="NCBI Taxonomy" id="1424081"/>
    <lineage>
        <taxon>Bacteria</taxon>
        <taxon>Bacillati</taxon>
        <taxon>Actinomycetota</taxon>
        <taxon>Actinomycetes</taxon>
        <taxon>Micromonosporales</taxon>
        <taxon>Micromonosporaceae</taxon>
        <taxon>Dactylosporangium</taxon>
    </lineage>
</organism>
<name>A0A917X2Q4_9ACTN</name>
<dbReference type="EMBL" id="BMPI01000040">
    <property type="protein sequence ID" value="GGM57563.1"/>
    <property type="molecule type" value="Genomic_DNA"/>
</dbReference>
<dbReference type="Proteomes" id="UP000642070">
    <property type="component" value="Unassembled WGS sequence"/>
</dbReference>